<evidence type="ECO:0000313" key="6">
    <source>
        <dbReference type="Proteomes" id="UP000028007"/>
    </source>
</evidence>
<dbReference type="AlphaFoldDB" id="A0A081PC53"/>
<dbReference type="PANTHER" id="PTHR33204">
    <property type="entry name" value="TRANSCRIPTIONAL REGULATOR, MARR FAMILY"/>
    <property type="match status" value="1"/>
</dbReference>
<accession>A0A081PC53</accession>
<dbReference type="InterPro" id="IPR036390">
    <property type="entry name" value="WH_DNA-bd_sf"/>
</dbReference>
<dbReference type="EMBL" id="JNFF01000117">
    <property type="protein sequence ID" value="KEQ28276.1"/>
    <property type="molecule type" value="Genomic_DNA"/>
</dbReference>
<dbReference type="eggNOG" id="COG1733">
    <property type="taxonomic scope" value="Bacteria"/>
</dbReference>
<dbReference type="Pfam" id="PF01638">
    <property type="entry name" value="HxlR"/>
    <property type="match status" value="1"/>
</dbReference>
<dbReference type="RefSeq" id="WP_037444950.1">
    <property type="nucleotide sequence ID" value="NZ_JNFF01000117.1"/>
</dbReference>
<dbReference type="Gene3D" id="1.10.10.10">
    <property type="entry name" value="Winged helix-like DNA-binding domain superfamily/Winged helix DNA-binding domain"/>
    <property type="match status" value="1"/>
</dbReference>
<evidence type="ECO:0000256" key="1">
    <source>
        <dbReference type="ARBA" id="ARBA00023015"/>
    </source>
</evidence>
<dbReference type="InterPro" id="IPR002577">
    <property type="entry name" value="HTH_HxlR"/>
</dbReference>
<keyword evidence="3" id="KW-0804">Transcription</keyword>
<sequence>MESKNDKNEFKSLACIQSLKAIEDALHVLGGKWKLRIVVGIASGYNRFNELQKAVEGISARVLSNELEDLETNGVIVRKVEAEATPVIVSYEPTEYANTVIPIVNTLADWGKNHRNKLQNECHL</sequence>
<comment type="caution">
    <text evidence="5">The sequence shown here is derived from an EMBL/GenBank/DDBJ whole genome shotgun (WGS) entry which is preliminary data.</text>
</comment>
<keyword evidence="2" id="KW-0238">DNA-binding</keyword>
<protein>
    <recommendedName>
        <fullName evidence="4">HTH hxlR-type domain-containing protein</fullName>
    </recommendedName>
</protein>
<dbReference type="OrthoDB" id="769662at2"/>
<feature type="domain" description="HTH hxlR-type" evidence="4">
    <location>
        <begin position="15"/>
        <end position="119"/>
    </location>
</feature>
<evidence type="ECO:0000259" key="4">
    <source>
        <dbReference type="PROSITE" id="PS51118"/>
    </source>
</evidence>
<proteinExistence type="predicted"/>
<keyword evidence="1" id="KW-0805">Transcription regulation</keyword>
<dbReference type="GO" id="GO:0003677">
    <property type="term" value="F:DNA binding"/>
    <property type="evidence" value="ECO:0007669"/>
    <property type="project" value="UniProtKB-KW"/>
</dbReference>
<evidence type="ECO:0000256" key="2">
    <source>
        <dbReference type="ARBA" id="ARBA00023125"/>
    </source>
</evidence>
<dbReference type="InterPro" id="IPR036388">
    <property type="entry name" value="WH-like_DNA-bd_sf"/>
</dbReference>
<evidence type="ECO:0000256" key="3">
    <source>
        <dbReference type="ARBA" id="ARBA00023163"/>
    </source>
</evidence>
<dbReference type="SUPFAM" id="SSF46785">
    <property type="entry name" value="Winged helix' DNA-binding domain"/>
    <property type="match status" value="1"/>
</dbReference>
<dbReference type="PROSITE" id="PS51118">
    <property type="entry name" value="HTH_HXLR"/>
    <property type="match status" value="1"/>
</dbReference>
<name>A0A081PC53_9SPHI</name>
<gene>
    <name evidence="5" type="ORF">N180_01180</name>
</gene>
<dbReference type="PANTHER" id="PTHR33204:SF18">
    <property type="entry name" value="TRANSCRIPTIONAL REGULATORY PROTEIN"/>
    <property type="match status" value="1"/>
</dbReference>
<organism evidence="5 6">
    <name type="scientific">Pedobacter antarcticus 4BY</name>
    <dbReference type="NCBI Taxonomy" id="1358423"/>
    <lineage>
        <taxon>Bacteria</taxon>
        <taxon>Pseudomonadati</taxon>
        <taxon>Bacteroidota</taxon>
        <taxon>Sphingobacteriia</taxon>
        <taxon>Sphingobacteriales</taxon>
        <taxon>Sphingobacteriaceae</taxon>
        <taxon>Pedobacter</taxon>
    </lineage>
</organism>
<keyword evidence="6" id="KW-1185">Reference proteome</keyword>
<dbReference type="Proteomes" id="UP000028007">
    <property type="component" value="Unassembled WGS sequence"/>
</dbReference>
<reference evidence="5 6" key="1">
    <citation type="journal article" date="1992" name="Int. J. Syst. Bacteriol.">
        <title>Sphingobacterium antarcticus sp. nov. a Psychrotrophic Bacterium from the Soils of Schirmacher Oasis, Antarctica.</title>
        <authorList>
            <person name="Shivaji S."/>
            <person name="Ray M.K."/>
            <person name="Rao N.S."/>
            <person name="Saiserr L."/>
            <person name="Jagannadham M.V."/>
            <person name="Kumar G.S."/>
            <person name="Reddy G."/>
            <person name="Bhargava P.M."/>
        </authorList>
    </citation>
    <scope>NUCLEOTIDE SEQUENCE [LARGE SCALE GENOMIC DNA]</scope>
    <source>
        <strain evidence="5 6">4BY</strain>
    </source>
</reference>
<evidence type="ECO:0000313" key="5">
    <source>
        <dbReference type="EMBL" id="KEQ28276.1"/>
    </source>
</evidence>